<dbReference type="InterPro" id="IPR022801">
    <property type="entry name" value="Ribosomal_uS4"/>
</dbReference>
<evidence type="ECO:0000256" key="1">
    <source>
        <dbReference type="ARBA" id="ARBA00004604"/>
    </source>
</evidence>
<dbReference type="Pfam" id="PF01479">
    <property type="entry name" value="S4"/>
    <property type="match status" value="1"/>
</dbReference>
<evidence type="ECO:0000259" key="11">
    <source>
        <dbReference type="SMART" id="SM01390"/>
    </source>
</evidence>
<keyword evidence="13" id="KW-1185">Reference proteome</keyword>
<evidence type="ECO:0000313" key="13">
    <source>
        <dbReference type="Proteomes" id="UP000050794"/>
    </source>
</evidence>
<evidence type="ECO:0000256" key="7">
    <source>
        <dbReference type="ARBA" id="ARBA00069727"/>
    </source>
</evidence>
<evidence type="ECO:0000256" key="8">
    <source>
        <dbReference type="ARBA" id="ARBA00072223"/>
    </source>
</evidence>
<dbReference type="GO" id="GO:0032040">
    <property type="term" value="C:small-subunit processome"/>
    <property type="evidence" value="ECO:0007669"/>
    <property type="project" value="TreeGrafter"/>
</dbReference>
<dbReference type="GO" id="GO:0034457">
    <property type="term" value="C:Mpp10 complex"/>
    <property type="evidence" value="ECO:0007669"/>
    <property type="project" value="TreeGrafter"/>
</dbReference>
<sequence>MVRKLKFHEKKLLKKVDFICWDVDNNLHEAKILRRYHIKNRQHYSLYNTLAADIRELAGKIKELRLGDPVRTKLSRKLLEKLYAVGLIPSEDSLERASKVSASSFCRRRLPVVMYRLEMADSVRVASDFVEQGHVRVGTELVTDPAFLVTRNMQDTVTWTKNSKIRAHVLNYNNERDDFLL</sequence>
<gene>
    <name evidence="12" type="ORF">TCNE_LOCUS12658</name>
</gene>
<accession>A0A183UVY8</accession>
<dbReference type="Gene3D" id="3.10.290.10">
    <property type="entry name" value="RNA-binding S4 domain"/>
    <property type="match status" value="1"/>
</dbReference>
<dbReference type="InterPro" id="IPR001912">
    <property type="entry name" value="Ribosomal_uS4_N"/>
</dbReference>
<dbReference type="InterPro" id="IPR036986">
    <property type="entry name" value="S4_RNA-bd_sf"/>
</dbReference>
<dbReference type="GO" id="GO:0006364">
    <property type="term" value="P:rRNA processing"/>
    <property type="evidence" value="ECO:0007669"/>
    <property type="project" value="TreeGrafter"/>
</dbReference>
<dbReference type="CDD" id="cd00165">
    <property type="entry name" value="S4"/>
    <property type="match status" value="1"/>
</dbReference>
<keyword evidence="5" id="KW-0539">Nucleus</keyword>
<dbReference type="EMBL" id="UYWY01021365">
    <property type="protein sequence ID" value="VDM43979.1"/>
    <property type="molecule type" value="Genomic_DNA"/>
</dbReference>
<evidence type="ECO:0000256" key="9">
    <source>
        <dbReference type="PROSITE-ProRule" id="PRU00182"/>
    </source>
</evidence>
<dbReference type="SUPFAM" id="SSF55174">
    <property type="entry name" value="Alpha-L RNA-binding motif"/>
    <property type="match status" value="1"/>
</dbReference>
<dbReference type="InterPro" id="IPR002942">
    <property type="entry name" value="S4_RNA-bd"/>
</dbReference>
<dbReference type="PROSITE" id="PS50889">
    <property type="entry name" value="S4"/>
    <property type="match status" value="1"/>
</dbReference>
<dbReference type="PANTHER" id="PTHR11831:SF1">
    <property type="entry name" value="U3 SMALL NUCLEOLAR RIBONUCLEOPROTEIN PROTEIN IMP3"/>
    <property type="match status" value="1"/>
</dbReference>
<dbReference type="WBParaSite" id="TCNE_0001265801-mRNA-1">
    <property type="protein sequence ID" value="TCNE_0001265801-mRNA-1"/>
    <property type="gene ID" value="TCNE_0001265801"/>
</dbReference>
<evidence type="ECO:0000313" key="14">
    <source>
        <dbReference type="WBParaSite" id="TCNE_0001265801-mRNA-1"/>
    </source>
</evidence>
<evidence type="ECO:0000313" key="12">
    <source>
        <dbReference type="EMBL" id="VDM43979.1"/>
    </source>
</evidence>
<organism evidence="13 14">
    <name type="scientific">Toxocara canis</name>
    <name type="common">Canine roundworm</name>
    <dbReference type="NCBI Taxonomy" id="6265"/>
    <lineage>
        <taxon>Eukaryota</taxon>
        <taxon>Metazoa</taxon>
        <taxon>Ecdysozoa</taxon>
        <taxon>Nematoda</taxon>
        <taxon>Chromadorea</taxon>
        <taxon>Rhabditida</taxon>
        <taxon>Spirurina</taxon>
        <taxon>Ascaridomorpha</taxon>
        <taxon>Ascaridoidea</taxon>
        <taxon>Toxocaridae</taxon>
        <taxon>Toxocara</taxon>
    </lineage>
</organism>
<keyword evidence="6" id="KW-0687">Ribonucleoprotein</keyword>
<dbReference type="FunFam" id="3.10.290.10:FF:000006">
    <property type="entry name" value="U3 small nucleolar ribonucleoprotein IMP3"/>
    <property type="match status" value="1"/>
</dbReference>
<protein>
    <recommendedName>
        <fullName evidence="7">U3 small nucleolar ribonucleoprotein protein IMP3</fullName>
    </recommendedName>
    <alternativeName>
        <fullName evidence="8">U3 small nucleolar ribonucleoprotein protein imp3</fullName>
    </alternativeName>
</protein>
<dbReference type="PANTHER" id="PTHR11831">
    <property type="entry name" value="30S 40S RIBOSOMAL PROTEIN"/>
    <property type="match status" value="1"/>
</dbReference>
<dbReference type="Proteomes" id="UP000050794">
    <property type="component" value="Unassembled WGS sequence"/>
</dbReference>
<dbReference type="SMART" id="SM01390">
    <property type="entry name" value="Ribosomal_S4"/>
    <property type="match status" value="1"/>
</dbReference>
<dbReference type="SMART" id="SM00363">
    <property type="entry name" value="S4"/>
    <property type="match status" value="1"/>
</dbReference>
<comment type="similarity">
    <text evidence="2">Belongs to the universal ribosomal protein uS4 family.</text>
</comment>
<proteinExistence type="inferred from homology"/>
<dbReference type="AlphaFoldDB" id="A0A183UVY8"/>
<evidence type="ECO:0000256" key="4">
    <source>
        <dbReference type="ARBA" id="ARBA00022884"/>
    </source>
</evidence>
<keyword evidence="3" id="KW-0690">Ribosome biogenesis</keyword>
<evidence type="ECO:0000256" key="6">
    <source>
        <dbReference type="ARBA" id="ARBA00023274"/>
    </source>
</evidence>
<dbReference type="GO" id="GO:0019843">
    <property type="term" value="F:rRNA binding"/>
    <property type="evidence" value="ECO:0007669"/>
    <property type="project" value="InterPro"/>
</dbReference>
<evidence type="ECO:0000256" key="3">
    <source>
        <dbReference type="ARBA" id="ARBA00022517"/>
    </source>
</evidence>
<dbReference type="Pfam" id="PF00163">
    <property type="entry name" value="Ribosomal_S4"/>
    <property type="match status" value="1"/>
</dbReference>
<name>A0A183UVY8_TOXCA</name>
<dbReference type="GO" id="GO:0030515">
    <property type="term" value="F:snoRNA binding"/>
    <property type="evidence" value="ECO:0007669"/>
    <property type="project" value="TreeGrafter"/>
</dbReference>
<evidence type="ECO:0000256" key="5">
    <source>
        <dbReference type="ARBA" id="ARBA00023242"/>
    </source>
</evidence>
<feature type="domain" description="Small ribosomal subunit protein uS4 N-terminal" evidence="11">
    <location>
        <begin position="4"/>
        <end position="107"/>
    </location>
</feature>
<reference evidence="12 13" key="2">
    <citation type="submission" date="2018-11" db="EMBL/GenBank/DDBJ databases">
        <authorList>
            <consortium name="Pathogen Informatics"/>
        </authorList>
    </citation>
    <scope>NUCLEOTIDE SEQUENCE [LARGE SCALE GENOMIC DNA]</scope>
</reference>
<feature type="domain" description="RNA-binding S4" evidence="10">
    <location>
        <begin position="108"/>
        <end position="174"/>
    </location>
</feature>
<evidence type="ECO:0000256" key="2">
    <source>
        <dbReference type="ARBA" id="ARBA00007465"/>
    </source>
</evidence>
<reference evidence="14" key="1">
    <citation type="submission" date="2016-06" db="UniProtKB">
        <authorList>
            <consortium name="WormBaseParasite"/>
        </authorList>
    </citation>
    <scope>IDENTIFICATION</scope>
</reference>
<dbReference type="GO" id="GO:0042274">
    <property type="term" value="P:ribosomal small subunit biogenesis"/>
    <property type="evidence" value="ECO:0007669"/>
    <property type="project" value="TreeGrafter"/>
</dbReference>
<keyword evidence="4 9" id="KW-0694">RNA-binding</keyword>
<evidence type="ECO:0000259" key="10">
    <source>
        <dbReference type="SMART" id="SM00363"/>
    </source>
</evidence>
<comment type="subcellular location">
    <subcellularLocation>
        <location evidence="1">Nucleus</location>
        <location evidence="1">Nucleolus</location>
    </subcellularLocation>
</comment>